<keyword evidence="2" id="KW-1185">Reference proteome</keyword>
<accession>A0A1J0AA78</accession>
<name>A0A1J0AA78_9CYAN</name>
<evidence type="ECO:0000313" key="2">
    <source>
        <dbReference type="Proteomes" id="UP000180235"/>
    </source>
</evidence>
<proteinExistence type="predicted"/>
<gene>
    <name evidence="1" type="ORF">GlitD10_0534</name>
</gene>
<dbReference type="EMBL" id="CP017675">
    <property type="protein sequence ID" value="APB32848.1"/>
    <property type="molecule type" value="Genomic_DNA"/>
</dbReference>
<dbReference type="STRING" id="1188229.GlitD10_0534"/>
<sequence>MYKWLLIALASAGFVGINQWQSRSARVTPVTVYAISDHTCSIEQQKADRLVAELAGAGMNYTLHYIDQDAAAQTEFSEKVMEFVQKRQQPDSLAVRFPVVAVRETLLFDQPSLATIQKHR</sequence>
<evidence type="ECO:0000313" key="1">
    <source>
        <dbReference type="EMBL" id="APB32848.1"/>
    </source>
</evidence>
<dbReference type="AlphaFoldDB" id="A0A1J0AA78"/>
<dbReference type="KEGG" id="glt:GlitD10_0534"/>
<protein>
    <submittedName>
        <fullName evidence="1">Uncharacterized protein</fullName>
    </submittedName>
</protein>
<reference evidence="1 2" key="1">
    <citation type="submission" date="2016-10" db="EMBL/GenBank/DDBJ databases">
        <title>Description of Gloeomargarita lithophora gen. nov., sp. nov., a thylakoid-bearing basal-branching cyanobacterium with intracellular carbonates, and proposal for Gloeomargaritales ord. nov.</title>
        <authorList>
            <person name="Moreira D."/>
            <person name="Tavera R."/>
            <person name="Benzerara K."/>
            <person name="Skouri-Panet F."/>
            <person name="Couradeau E."/>
            <person name="Gerard E."/>
            <person name="Loussert C."/>
            <person name="Novelo E."/>
            <person name="Zivanovic Y."/>
            <person name="Lopez-Garcia P."/>
        </authorList>
    </citation>
    <scope>NUCLEOTIDE SEQUENCE [LARGE SCALE GENOMIC DNA]</scope>
    <source>
        <strain evidence="1 2">D10</strain>
    </source>
</reference>
<dbReference type="RefSeq" id="WP_071453526.1">
    <property type="nucleotide sequence ID" value="NZ_CP017675.1"/>
</dbReference>
<dbReference type="Proteomes" id="UP000180235">
    <property type="component" value="Chromosome"/>
</dbReference>
<organism evidence="1 2">
    <name type="scientific">Gloeomargarita lithophora Alchichica-D10</name>
    <dbReference type="NCBI Taxonomy" id="1188229"/>
    <lineage>
        <taxon>Bacteria</taxon>
        <taxon>Bacillati</taxon>
        <taxon>Cyanobacteriota</taxon>
        <taxon>Cyanophyceae</taxon>
        <taxon>Gloeomargaritales</taxon>
        <taxon>Gloeomargaritaceae</taxon>
        <taxon>Gloeomargarita</taxon>
    </lineage>
</organism>